<gene>
    <name evidence="3" type="ORF">CVLEPA_LOCUS12852</name>
</gene>
<sequence>MAENPRDDDQPSLAKAVSKVTVKALQELSLEDMASEEGAMNMALATESDDDFRRSRPSSATQGDTSTLLRNLGQGVGMLDTDSDDGEEMDDFERAGESDEEEEVQSDLVVLDPDHPLMKRFQNRLKQHLLKQLEKARLERKELTDDLKRKKTNREDLGVRLYGSQQELARQQANLEQLRDKFAVSSDKRRKEEEDLKKLREKYKQFQSQSSKERKKNAELQTEVENLATRLFYMHNAKEDIRSDIAVMKRAAEKAEAEVTHAEMTKQRQDLHVNRMTERVEQLRESIAMYEAQQAAQAEETLAAKQALSEAKEEIEAINLEKKQLYQQWNSSLIGMKRRDEAHAAMQEALGLAQQQVKSLETEITGYKRSIQKEEERNETLTMVLNKAETNKSQTKKLIKQNLVKQDALKQQYGTYSRTLHETEQAYNKATTERSIKLSEISALRKQIEREYLEKVALEDQVMKDLQQQLTANKAQSYTVKVTEKMRETKKKLEAEYSQVENEMARCSLQHSECGARIRNLNKQQEELEQEIQSKNELISRAEHEASKRNAVIERKQTSIDQYNKKLEQLISSGGGEELGPLEIQINSLNKQIEGASQGINDLQQFWLRQQHELVQLTKERDQQYDDVNTLKKQHTILTQKKLRIEGEIDQQEREQAEIKRSIRNMQNAMIKLNLLLSKEKGIQEDLEQGNTLTENEFVQELKEAELESIKMQYNLDGLREEKERLLNSLIEAERQIMLWEKKTQLAKETRSAVDSEVGQGEMRAMKAEIHRMQVRHTQLMKQQSQMIRDMEQVVSRRETIVTRGEAQSKIDRKTPTKGAFQKKLNETRKKIKQTQKDAVTCDEDIRQLRENQADLGRNLEEKQLVVQQLQGSVDALEGDVERLNEVKRWNLNELVSRQTKVKHLQSLKAGKYTPICKTEGALDNEIHKQEERFHHSLNILDRLSQEFPHAQQALRHVIVTYSAQEIE</sequence>
<comment type="caution">
    <text evidence="3">The sequence shown here is derived from an EMBL/GenBank/DDBJ whole genome shotgun (WGS) entry which is preliminary data.</text>
</comment>
<dbReference type="Pfam" id="PF08647">
    <property type="entry name" value="BRE1"/>
    <property type="match status" value="1"/>
</dbReference>
<evidence type="ECO:0000313" key="4">
    <source>
        <dbReference type="Proteomes" id="UP001642483"/>
    </source>
</evidence>
<evidence type="ECO:0000313" key="3">
    <source>
        <dbReference type="EMBL" id="CAK8682164.1"/>
    </source>
</evidence>
<reference evidence="3 4" key="1">
    <citation type="submission" date="2024-02" db="EMBL/GenBank/DDBJ databases">
        <authorList>
            <person name="Daric V."/>
            <person name="Darras S."/>
        </authorList>
    </citation>
    <scope>NUCLEOTIDE SEQUENCE [LARGE SCALE GENOMIC DNA]</scope>
</reference>
<dbReference type="PANTHER" id="PTHR16275">
    <property type="entry name" value="COILED-COIL DOMAIN-CONTAINING PROTEIN 40"/>
    <property type="match status" value="1"/>
</dbReference>
<feature type="compositionally biased region" description="Acidic residues" evidence="2">
    <location>
        <begin position="81"/>
        <end position="91"/>
    </location>
</feature>
<feature type="coiled-coil region" evidence="1">
    <location>
        <begin position="441"/>
        <end position="573"/>
    </location>
</feature>
<keyword evidence="1" id="KW-0175">Coiled coil</keyword>
<evidence type="ECO:0008006" key="5">
    <source>
        <dbReference type="Google" id="ProtNLM"/>
    </source>
</evidence>
<feature type="region of interest" description="Disordered" evidence="2">
    <location>
        <begin position="33"/>
        <end position="104"/>
    </location>
</feature>
<feature type="compositionally biased region" description="Polar residues" evidence="2">
    <location>
        <begin position="60"/>
        <end position="69"/>
    </location>
</feature>
<feature type="coiled-coil region" evidence="1">
    <location>
        <begin position="702"/>
        <end position="743"/>
    </location>
</feature>
<organism evidence="3 4">
    <name type="scientific">Clavelina lepadiformis</name>
    <name type="common">Light-bulb sea squirt</name>
    <name type="synonym">Ascidia lepadiformis</name>
    <dbReference type="NCBI Taxonomy" id="159417"/>
    <lineage>
        <taxon>Eukaryota</taxon>
        <taxon>Metazoa</taxon>
        <taxon>Chordata</taxon>
        <taxon>Tunicata</taxon>
        <taxon>Ascidiacea</taxon>
        <taxon>Aplousobranchia</taxon>
        <taxon>Clavelinidae</taxon>
        <taxon>Clavelina</taxon>
    </lineage>
</organism>
<evidence type="ECO:0000256" key="1">
    <source>
        <dbReference type="SAM" id="Coils"/>
    </source>
</evidence>
<evidence type="ECO:0000256" key="2">
    <source>
        <dbReference type="SAM" id="MobiDB-lite"/>
    </source>
</evidence>
<dbReference type="InterPro" id="IPR037386">
    <property type="entry name" value="CCDC40"/>
</dbReference>
<dbReference type="PANTHER" id="PTHR16275:SF8">
    <property type="entry name" value="COILED-COIL DOMAIN-CONTAINING PROTEIN 40"/>
    <property type="match status" value="1"/>
</dbReference>
<dbReference type="Proteomes" id="UP001642483">
    <property type="component" value="Unassembled WGS sequence"/>
</dbReference>
<feature type="coiled-coil region" evidence="1">
    <location>
        <begin position="614"/>
        <end position="669"/>
    </location>
</feature>
<feature type="coiled-coil region" evidence="1">
    <location>
        <begin position="818"/>
        <end position="887"/>
    </location>
</feature>
<protein>
    <recommendedName>
        <fullName evidence="5">Coiled-coil domain-containing protein 40</fullName>
    </recommendedName>
</protein>
<accession>A0ABP0FR89</accession>
<name>A0ABP0FR89_CLALP</name>
<dbReference type="EMBL" id="CAWYQH010000090">
    <property type="protein sequence ID" value="CAK8682164.1"/>
    <property type="molecule type" value="Genomic_DNA"/>
</dbReference>
<proteinExistence type="predicted"/>
<feature type="coiled-coil region" evidence="1">
    <location>
        <begin position="126"/>
        <end position="391"/>
    </location>
</feature>
<keyword evidence="4" id="KW-1185">Reference proteome</keyword>